<proteinExistence type="predicted"/>
<organism evidence="1">
    <name type="scientific">groundwater metagenome</name>
    <dbReference type="NCBI Taxonomy" id="717931"/>
    <lineage>
        <taxon>unclassified sequences</taxon>
        <taxon>metagenomes</taxon>
        <taxon>ecological metagenomes</taxon>
    </lineage>
</organism>
<evidence type="ECO:0000313" key="1">
    <source>
        <dbReference type="EMBL" id="CEG13435.1"/>
    </source>
</evidence>
<sequence length="60" mass="6973">MRINRDFVLSKLEKLQNEFEGYYGTDLTDIANELGVTWHGLQKRYPRGKVTIPHLKVLGI</sequence>
<accession>A0A098EEI5</accession>
<dbReference type="EMBL" id="CCXY01000324">
    <property type="protein sequence ID" value="CEG13435.1"/>
    <property type="molecule type" value="Genomic_DNA"/>
</dbReference>
<dbReference type="AlphaFoldDB" id="A0A098EEI5"/>
<protein>
    <submittedName>
        <fullName evidence="1">Uncharacterized protein</fullName>
    </submittedName>
</protein>
<gene>
    <name evidence="1" type="ORF">MSIBF_A3900005</name>
</gene>
<reference evidence="1" key="1">
    <citation type="submission" date="2014-09" db="EMBL/GenBank/DDBJ databases">
        <authorList>
            <person name="Probst J Alexander"/>
        </authorList>
    </citation>
    <scope>NUCLEOTIDE SEQUENCE</scope>
</reference>
<name>A0A098EEI5_9ZZZZ</name>